<dbReference type="EMBL" id="UZAH01035658">
    <property type="protein sequence ID" value="VDP41960.1"/>
    <property type="molecule type" value="Genomic_DNA"/>
</dbReference>
<dbReference type="Pfam" id="PF04042">
    <property type="entry name" value="DNA_pol_E_B"/>
    <property type="match status" value="1"/>
</dbReference>
<feature type="domain" description="DNA polymerase alpha/delta/epsilon subunit B" evidence="3">
    <location>
        <begin position="1"/>
        <end position="111"/>
    </location>
</feature>
<evidence type="ECO:0000256" key="2">
    <source>
        <dbReference type="ARBA" id="ARBA00022705"/>
    </source>
</evidence>
<sequence>MPQQPIHPACLPKSTGSDASLTLPTNPYEFTLGGLDFLATSAWSSAGRSVSDLRRLSGVHSSCDLMELILRWQHLAPTCPDTVDGYPFEKRDPFVMDGVFPHVMVAGNQPATESRWFEGSNGERCLMISVARFSRTQTLVLLDLDTMEVLEERFA</sequence>
<evidence type="ECO:0000259" key="3">
    <source>
        <dbReference type="Pfam" id="PF04042"/>
    </source>
</evidence>
<dbReference type="InterPro" id="IPR024826">
    <property type="entry name" value="DNA_pol_delta/II_ssu"/>
</dbReference>
<reference evidence="4 5" key="1">
    <citation type="submission" date="2018-11" db="EMBL/GenBank/DDBJ databases">
        <authorList>
            <consortium name="Pathogen Informatics"/>
        </authorList>
    </citation>
    <scope>NUCLEOTIDE SEQUENCE [LARGE SCALE GENOMIC DNA]</scope>
</reference>
<dbReference type="WBParaSite" id="HPBE_0002394901-mRNA-1">
    <property type="protein sequence ID" value="HPBE_0002394901-mRNA-1"/>
    <property type="gene ID" value="HPBE_0002394901"/>
</dbReference>
<dbReference type="GO" id="GO:0006271">
    <property type="term" value="P:DNA strand elongation involved in DNA replication"/>
    <property type="evidence" value="ECO:0007669"/>
    <property type="project" value="TreeGrafter"/>
</dbReference>
<gene>
    <name evidence="4" type="ORF">HPBE_LOCUS23948</name>
</gene>
<comment type="similarity">
    <text evidence="1">Belongs to the DNA polymerase delta/II small subunit family.</text>
</comment>
<evidence type="ECO:0000313" key="5">
    <source>
        <dbReference type="Proteomes" id="UP000050761"/>
    </source>
</evidence>
<evidence type="ECO:0000313" key="6">
    <source>
        <dbReference type="WBParaSite" id="HPBE_0002394901-mRNA-1"/>
    </source>
</evidence>
<evidence type="ECO:0000256" key="1">
    <source>
        <dbReference type="ARBA" id="ARBA00006035"/>
    </source>
</evidence>
<name>A0A183GMM9_HELPZ</name>
<dbReference type="AlphaFoldDB" id="A0A183GMM9"/>
<organism evidence="5 6">
    <name type="scientific">Heligmosomoides polygyrus</name>
    <name type="common">Parasitic roundworm</name>
    <dbReference type="NCBI Taxonomy" id="6339"/>
    <lineage>
        <taxon>Eukaryota</taxon>
        <taxon>Metazoa</taxon>
        <taxon>Ecdysozoa</taxon>
        <taxon>Nematoda</taxon>
        <taxon>Chromadorea</taxon>
        <taxon>Rhabditida</taxon>
        <taxon>Rhabditina</taxon>
        <taxon>Rhabditomorpha</taxon>
        <taxon>Strongyloidea</taxon>
        <taxon>Heligmosomidae</taxon>
        <taxon>Heligmosomoides</taxon>
    </lineage>
</organism>
<dbReference type="Gene3D" id="3.60.21.50">
    <property type="match status" value="1"/>
</dbReference>
<dbReference type="OrthoDB" id="3763at2759"/>
<dbReference type="PANTHER" id="PTHR10416:SF0">
    <property type="entry name" value="DNA POLYMERASE DELTA SUBUNIT 2"/>
    <property type="match status" value="1"/>
</dbReference>
<proteinExistence type="inferred from homology"/>
<evidence type="ECO:0000313" key="4">
    <source>
        <dbReference type="EMBL" id="VDP41960.1"/>
    </source>
</evidence>
<protein>
    <submittedName>
        <fullName evidence="6">DNA_pol_E_B domain-containing protein</fullName>
    </submittedName>
</protein>
<dbReference type="GO" id="GO:0003677">
    <property type="term" value="F:DNA binding"/>
    <property type="evidence" value="ECO:0007669"/>
    <property type="project" value="InterPro"/>
</dbReference>
<accession>A0A183GMM9</accession>
<dbReference type="Proteomes" id="UP000050761">
    <property type="component" value="Unassembled WGS sequence"/>
</dbReference>
<accession>A0A3P8DEI1</accession>
<keyword evidence="2" id="KW-0235">DNA replication</keyword>
<dbReference type="PANTHER" id="PTHR10416">
    <property type="entry name" value="DNA POLYMERASE DELTA SUBUNIT 2"/>
    <property type="match status" value="1"/>
</dbReference>
<reference evidence="6" key="2">
    <citation type="submission" date="2019-09" db="UniProtKB">
        <authorList>
            <consortium name="WormBaseParasite"/>
        </authorList>
    </citation>
    <scope>IDENTIFICATION</scope>
</reference>
<keyword evidence="5" id="KW-1185">Reference proteome</keyword>
<dbReference type="GO" id="GO:0043625">
    <property type="term" value="C:delta DNA polymerase complex"/>
    <property type="evidence" value="ECO:0007669"/>
    <property type="project" value="TreeGrafter"/>
</dbReference>
<dbReference type="InterPro" id="IPR007185">
    <property type="entry name" value="DNA_pol_a/d/e_bsu"/>
</dbReference>